<feature type="transmembrane region" description="Helical" evidence="6">
    <location>
        <begin position="360"/>
        <end position="380"/>
    </location>
</feature>
<evidence type="ECO:0000256" key="4">
    <source>
        <dbReference type="ARBA" id="ARBA00023136"/>
    </source>
</evidence>
<feature type="transmembrane region" description="Helical" evidence="6">
    <location>
        <begin position="83"/>
        <end position="102"/>
    </location>
</feature>
<protein>
    <recommendedName>
        <fullName evidence="11">Solute carrier family 35, member F5</fullName>
    </recommendedName>
</protein>
<evidence type="ECO:0000256" key="2">
    <source>
        <dbReference type="ARBA" id="ARBA00022692"/>
    </source>
</evidence>
<feature type="transmembrane region" description="Helical" evidence="6">
    <location>
        <begin position="291"/>
        <end position="315"/>
    </location>
</feature>
<feature type="transmembrane region" description="Helical" evidence="6">
    <location>
        <begin position="392"/>
        <end position="417"/>
    </location>
</feature>
<feature type="transmembrane region" description="Helical" evidence="6">
    <location>
        <begin position="449"/>
        <end position="474"/>
    </location>
</feature>
<dbReference type="InterPro" id="IPR000620">
    <property type="entry name" value="EamA_dom"/>
</dbReference>
<keyword evidence="10" id="KW-1185">Reference proteome</keyword>
<organism evidence="9 10">
    <name type="scientific">Sporothrix bragantina</name>
    <dbReference type="NCBI Taxonomy" id="671064"/>
    <lineage>
        <taxon>Eukaryota</taxon>
        <taxon>Fungi</taxon>
        <taxon>Dikarya</taxon>
        <taxon>Ascomycota</taxon>
        <taxon>Pezizomycotina</taxon>
        <taxon>Sordariomycetes</taxon>
        <taxon>Sordariomycetidae</taxon>
        <taxon>Ophiostomatales</taxon>
        <taxon>Ophiostomataceae</taxon>
        <taxon>Sporothrix</taxon>
    </lineage>
</organism>
<name>A0ABP0AV22_9PEZI</name>
<proteinExistence type="predicted"/>
<keyword evidence="4 6" id="KW-0472">Membrane</keyword>
<evidence type="ECO:0000256" key="6">
    <source>
        <dbReference type="SAM" id="Phobius"/>
    </source>
</evidence>
<gene>
    <name evidence="9" type="ORF">SBRCBS47491_001011</name>
</gene>
<feature type="domain" description="DUF3955" evidence="8">
    <location>
        <begin position="48"/>
        <end position="102"/>
    </location>
</feature>
<evidence type="ECO:0000256" key="3">
    <source>
        <dbReference type="ARBA" id="ARBA00022989"/>
    </source>
</evidence>
<keyword evidence="2 6" id="KW-0812">Transmembrane</keyword>
<dbReference type="InterPro" id="IPR025016">
    <property type="entry name" value="DUF3955"/>
</dbReference>
<sequence length="522" mass="56763">MASDALPPGAGLTRVQSNSPLLGSPAPTPVATGFRASIGLAGVGRRSLGIAMLMFTVFLWTASNFFASFIFADNTYSKPFFMVYLNTSVFAFSLIPMVLKYVRQHGIRHSRRALFVLLSEMRQDVRDQVSVLRRRWLKGGRKGGDGTNRKLLNEGEGAEGVRRRRKGAANAGLLHSDQDSGYASYPPMEEEAGSSGAGISADRDAATAERLLGGEDDDDDYYDDTASLDADLEAGAAANVPPPGMSASMIIAAAGRYDKLNLRQTTWLSLEFSMLWFSANYLAVACLEHTSVASVTIFTSLSSMFTLLFCAVFGVEPFTLRKLFGVVASVVGIALVSSIDLSGKSDENRGDFPHKSPGEIAVGDAMALMSAVVYGAYVTVMKQRVGHEDRVSMPLFFGLVGLFNVLLLWPGFFVLHWTGLETFALPPTEQVWTIILLNSLSSFASDMTWAYAMLLTTPLVVTVGLSLTIPLSLIGEMFQYNRYASGWYWVGALIVVLSFLFVNHESHEPDESLLEDDAALHQ</sequence>
<reference evidence="9 10" key="1">
    <citation type="submission" date="2024-01" db="EMBL/GenBank/DDBJ databases">
        <authorList>
            <person name="Allen C."/>
            <person name="Tagirdzhanova G."/>
        </authorList>
    </citation>
    <scope>NUCLEOTIDE SEQUENCE [LARGE SCALE GENOMIC DNA]</scope>
</reference>
<dbReference type="EMBL" id="CAWUHC010000005">
    <property type="protein sequence ID" value="CAK7211120.1"/>
    <property type="molecule type" value="Genomic_DNA"/>
</dbReference>
<comment type="caution">
    <text evidence="9">The sequence shown here is derived from an EMBL/GenBank/DDBJ whole genome shotgun (WGS) entry which is preliminary data.</text>
</comment>
<feature type="transmembrane region" description="Helical" evidence="6">
    <location>
        <begin position="322"/>
        <end position="340"/>
    </location>
</feature>
<evidence type="ECO:0000313" key="10">
    <source>
        <dbReference type="Proteomes" id="UP001642406"/>
    </source>
</evidence>
<dbReference type="Proteomes" id="UP001642406">
    <property type="component" value="Unassembled WGS sequence"/>
</dbReference>
<dbReference type="Pfam" id="PF13127">
    <property type="entry name" value="DUF3955"/>
    <property type="match status" value="1"/>
</dbReference>
<accession>A0ABP0AV22</accession>
<evidence type="ECO:0000256" key="1">
    <source>
        <dbReference type="ARBA" id="ARBA00004141"/>
    </source>
</evidence>
<feature type="region of interest" description="Disordered" evidence="5">
    <location>
        <begin position="1"/>
        <end position="24"/>
    </location>
</feature>
<dbReference type="SUPFAM" id="SSF103481">
    <property type="entry name" value="Multidrug resistance efflux transporter EmrE"/>
    <property type="match status" value="1"/>
</dbReference>
<keyword evidence="3 6" id="KW-1133">Transmembrane helix</keyword>
<feature type="transmembrane region" description="Helical" evidence="6">
    <location>
        <begin position="486"/>
        <end position="504"/>
    </location>
</feature>
<evidence type="ECO:0000256" key="5">
    <source>
        <dbReference type="SAM" id="MobiDB-lite"/>
    </source>
</evidence>
<feature type="domain" description="EamA" evidence="7">
    <location>
        <begin position="249"/>
        <end position="337"/>
    </location>
</feature>
<evidence type="ECO:0000313" key="9">
    <source>
        <dbReference type="EMBL" id="CAK7211120.1"/>
    </source>
</evidence>
<feature type="transmembrane region" description="Helical" evidence="6">
    <location>
        <begin position="266"/>
        <end position="285"/>
    </location>
</feature>
<feature type="region of interest" description="Disordered" evidence="5">
    <location>
        <begin position="147"/>
        <end position="201"/>
    </location>
</feature>
<evidence type="ECO:0000259" key="8">
    <source>
        <dbReference type="Pfam" id="PF13127"/>
    </source>
</evidence>
<dbReference type="PANTHER" id="PTHR23051:SF0">
    <property type="entry name" value="SOLUTE CARRIER FAMILY 35 MEMBER F5"/>
    <property type="match status" value="1"/>
</dbReference>
<dbReference type="Pfam" id="PF00892">
    <property type="entry name" value="EamA"/>
    <property type="match status" value="1"/>
</dbReference>
<dbReference type="InterPro" id="IPR037185">
    <property type="entry name" value="EmrE-like"/>
</dbReference>
<feature type="transmembrane region" description="Helical" evidence="6">
    <location>
        <begin position="48"/>
        <end position="71"/>
    </location>
</feature>
<evidence type="ECO:0008006" key="11">
    <source>
        <dbReference type="Google" id="ProtNLM"/>
    </source>
</evidence>
<dbReference type="PANTHER" id="PTHR23051">
    <property type="entry name" value="SOLUTE CARRIER FAMILY 35, MEMBER F5"/>
    <property type="match status" value="1"/>
</dbReference>
<evidence type="ECO:0000259" key="7">
    <source>
        <dbReference type="Pfam" id="PF00892"/>
    </source>
</evidence>
<comment type="subcellular location">
    <subcellularLocation>
        <location evidence="1">Membrane</location>
        <topology evidence="1">Multi-pass membrane protein</topology>
    </subcellularLocation>
</comment>